<dbReference type="EMBL" id="MSFK01000037">
    <property type="protein sequence ID" value="PWY71058.1"/>
    <property type="molecule type" value="Genomic_DNA"/>
</dbReference>
<evidence type="ECO:0000313" key="2">
    <source>
        <dbReference type="EMBL" id="PWY71058.1"/>
    </source>
</evidence>
<accession>A0A317VDH3</accession>
<proteinExistence type="predicted"/>
<comment type="caution">
    <text evidence="2">The sequence shown here is derived from an EMBL/GenBank/DDBJ whole genome shotgun (WGS) entry which is preliminary data.</text>
</comment>
<sequence>MRMLKRTLSHGVAYGQGVVGGCSNAPPSRREPTLKSIAAIRENLYMSTSGSGKWEREVGTHSIHMNPKKRMGRWGGGEESGNVRSVSSDITSRYILPG</sequence>
<dbReference type="Proteomes" id="UP000246702">
    <property type="component" value="Unassembled WGS sequence"/>
</dbReference>
<protein>
    <submittedName>
        <fullName evidence="2">Uncharacterized protein</fullName>
    </submittedName>
</protein>
<feature type="region of interest" description="Disordered" evidence="1">
    <location>
        <begin position="66"/>
        <end position="87"/>
    </location>
</feature>
<reference evidence="2 3" key="1">
    <citation type="submission" date="2016-12" db="EMBL/GenBank/DDBJ databases">
        <title>The genomes of Aspergillus section Nigri reveals drivers in fungal speciation.</title>
        <authorList>
            <consortium name="DOE Joint Genome Institute"/>
            <person name="Vesth T.C."/>
            <person name="Nybo J."/>
            <person name="Theobald S."/>
            <person name="Brandl J."/>
            <person name="Frisvad J.C."/>
            <person name="Nielsen K.F."/>
            <person name="Lyhne E.K."/>
            <person name="Kogle M.E."/>
            <person name="Kuo A."/>
            <person name="Riley R."/>
            <person name="Clum A."/>
            <person name="Nolan M."/>
            <person name="Lipzen A."/>
            <person name="Salamov A."/>
            <person name="Henrissat B."/>
            <person name="Wiebenga A."/>
            <person name="De Vries R.P."/>
            <person name="Grigoriev I.V."/>
            <person name="Mortensen U.H."/>
            <person name="Andersen M.R."/>
            <person name="Baker S.E."/>
        </authorList>
    </citation>
    <scope>NUCLEOTIDE SEQUENCE [LARGE SCALE GENOMIC DNA]</scope>
    <source>
        <strain evidence="2 3">CBS 115572</strain>
    </source>
</reference>
<dbReference type="PROSITE" id="PS51257">
    <property type="entry name" value="PROKAR_LIPOPROTEIN"/>
    <property type="match status" value="1"/>
</dbReference>
<evidence type="ECO:0000313" key="3">
    <source>
        <dbReference type="Proteomes" id="UP000246702"/>
    </source>
</evidence>
<name>A0A317VDH3_9EURO</name>
<dbReference type="AlphaFoldDB" id="A0A317VDH3"/>
<evidence type="ECO:0000256" key="1">
    <source>
        <dbReference type="SAM" id="MobiDB-lite"/>
    </source>
</evidence>
<dbReference type="GeneID" id="37108643"/>
<gene>
    <name evidence="2" type="ORF">BO94DRAFT_262344</name>
</gene>
<organism evidence="2 3">
    <name type="scientific">Aspergillus sclerotioniger CBS 115572</name>
    <dbReference type="NCBI Taxonomy" id="1450535"/>
    <lineage>
        <taxon>Eukaryota</taxon>
        <taxon>Fungi</taxon>
        <taxon>Dikarya</taxon>
        <taxon>Ascomycota</taxon>
        <taxon>Pezizomycotina</taxon>
        <taxon>Eurotiomycetes</taxon>
        <taxon>Eurotiomycetidae</taxon>
        <taxon>Eurotiales</taxon>
        <taxon>Aspergillaceae</taxon>
        <taxon>Aspergillus</taxon>
        <taxon>Aspergillus subgen. Circumdati</taxon>
    </lineage>
</organism>
<dbReference type="RefSeq" id="XP_025462813.1">
    <property type="nucleotide sequence ID" value="XM_025606500.1"/>
</dbReference>
<keyword evidence="3" id="KW-1185">Reference proteome</keyword>